<keyword evidence="2" id="KW-1185">Reference proteome</keyword>
<dbReference type="Proteomes" id="UP001064971">
    <property type="component" value="Chromosome"/>
</dbReference>
<evidence type="ECO:0000313" key="2">
    <source>
        <dbReference type="Proteomes" id="UP001064971"/>
    </source>
</evidence>
<reference evidence="1" key="1">
    <citation type="submission" date="2022-07" db="EMBL/GenBank/DDBJ databases">
        <title>Complete Genome Sequence of the Radioresistant Bacterium Deinococcus aetherius ST0316, Isolated from the Air Dust collected in Lower Stratosphere above Japan.</title>
        <authorList>
            <person name="Satoh K."/>
            <person name="Hagiwara K."/>
            <person name="Katsumata K."/>
            <person name="Kubo A."/>
            <person name="Yokobori S."/>
            <person name="Yamagishi A."/>
            <person name="Oono Y."/>
            <person name="Narumi I."/>
        </authorList>
    </citation>
    <scope>NUCLEOTIDE SEQUENCE</scope>
    <source>
        <strain evidence="1">ST0316</strain>
    </source>
</reference>
<organism evidence="1 2">
    <name type="scientific">Deinococcus aetherius</name>
    <dbReference type="NCBI Taxonomy" id="200252"/>
    <lineage>
        <taxon>Bacteria</taxon>
        <taxon>Thermotogati</taxon>
        <taxon>Deinococcota</taxon>
        <taxon>Deinococci</taxon>
        <taxon>Deinococcales</taxon>
        <taxon>Deinococcaceae</taxon>
        <taxon>Deinococcus</taxon>
    </lineage>
</organism>
<sequence>MEPPSSGSGLTPGELRLRAAFLLWPPLPATDASILPARGGDEVGSLCRAARRGAMERAN</sequence>
<dbReference type="RefSeq" id="WP_264774498.1">
    <property type="nucleotide sequence ID" value="NZ_AP026560.1"/>
</dbReference>
<protein>
    <submittedName>
        <fullName evidence="1">Uncharacterized protein</fullName>
    </submittedName>
</protein>
<evidence type="ECO:0000313" key="1">
    <source>
        <dbReference type="EMBL" id="BDP41770.1"/>
    </source>
</evidence>
<name>A0ABN6REG4_9DEIO</name>
<proteinExistence type="predicted"/>
<dbReference type="EMBL" id="AP026560">
    <property type="protein sequence ID" value="BDP41770.1"/>
    <property type="molecule type" value="Genomic_DNA"/>
</dbReference>
<accession>A0ABN6REG4</accession>
<gene>
    <name evidence="1" type="ORF">DAETH_17390</name>
</gene>